<dbReference type="EMBL" id="BAAAUG010000039">
    <property type="protein sequence ID" value="GAA3101783.1"/>
    <property type="molecule type" value="Genomic_DNA"/>
</dbReference>
<feature type="compositionally biased region" description="Polar residues" evidence="1">
    <location>
        <begin position="1"/>
        <end position="16"/>
    </location>
</feature>
<feature type="region of interest" description="Disordered" evidence="1">
    <location>
        <begin position="1"/>
        <end position="38"/>
    </location>
</feature>
<comment type="caution">
    <text evidence="2">The sequence shown here is derived from an EMBL/GenBank/DDBJ whole genome shotgun (WGS) entry which is preliminary data.</text>
</comment>
<evidence type="ECO:0000313" key="2">
    <source>
        <dbReference type="EMBL" id="GAA3101783.1"/>
    </source>
</evidence>
<accession>A0ABP6MCV3</accession>
<dbReference type="Proteomes" id="UP001501637">
    <property type="component" value="Unassembled WGS sequence"/>
</dbReference>
<evidence type="ECO:0000313" key="3">
    <source>
        <dbReference type="Proteomes" id="UP001501637"/>
    </source>
</evidence>
<gene>
    <name evidence="2" type="ORF">GCM10010449_26150</name>
</gene>
<organism evidence="2 3">
    <name type="scientific">Streptomyces rectiviolaceus</name>
    <dbReference type="NCBI Taxonomy" id="332591"/>
    <lineage>
        <taxon>Bacteria</taxon>
        <taxon>Bacillati</taxon>
        <taxon>Actinomycetota</taxon>
        <taxon>Actinomycetes</taxon>
        <taxon>Kitasatosporales</taxon>
        <taxon>Streptomycetaceae</taxon>
        <taxon>Streptomyces</taxon>
    </lineage>
</organism>
<proteinExistence type="predicted"/>
<sequence length="60" mass="5993">MSSAVTYASTPATTPVSGGIHHGAKTDRGLFDSMNGPATRAATSCRAADARADSIVLSSP</sequence>
<evidence type="ECO:0000256" key="1">
    <source>
        <dbReference type="SAM" id="MobiDB-lite"/>
    </source>
</evidence>
<name>A0ABP6MCV3_9ACTN</name>
<keyword evidence="3" id="KW-1185">Reference proteome</keyword>
<reference evidence="3" key="1">
    <citation type="journal article" date="2019" name="Int. J. Syst. Evol. Microbiol.">
        <title>The Global Catalogue of Microorganisms (GCM) 10K type strain sequencing project: providing services to taxonomists for standard genome sequencing and annotation.</title>
        <authorList>
            <consortium name="The Broad Institute Genomics Platform"/>
            <consortium name="The Broad Institute Genome Sequencing Center for Infectious Disease"/>
            <person name="Wu L."/>
            <person name="Ma J."/>
        </authorList>
    </citation>
    <scope>NUCLEOTIDE SEQUENCE [LARGE SCALE GENOMIC DNA]</scope>
    <source>
        <strain evidence="3">JCM 9092</strain>
    </source>
</reference>
<protein>
    <submittedName>
        <fullName evidence="2">Uncharacterized protein</fullName>
    </submittedName>
</protein>